<evidence type="ECO:0000313" key="3">
    <source>
        <dbReference type="Proteomes" id="UP000028488"/>
    </source>
</evidence>
<feature type="compositionally biased region" description="Low complexity" evidence="1">
    <location>
        <begin position="61"/>
        <end position="73"/>
    </location>
</feature>
<dbReference type="Proteomes" id="UP000028488">
    <property type="component" value="Plasmid pPDG3"/>
</dbReference>
<gene>
    <name evidence="2" type="ORF">EP51_44180</name>
</gene>
<keyword evidence="2" id="KW-0614">Plasmid</keyword>
<dbReference type="EMBL" id="CP008950">
    <property type="protein sequence ID" value="AII11069.1"/>
    <property type="molecule type" value="Genomic_DNA"/>
</dbReference>
<organism evidence="2 3">
    <name type="scientific">Rhodococcus opacus</name>
    <name type="common">Nocardia opaca</name>
    <dbReference type="NCBI Taxonomy" id="37919"/>
    <lineage>
        <taxon>Bacteria</taxon>
        <taxon>Bacillati</taxon>
        <taxon>Actinomycetota</taxon>
        <taxon>Actinomycetes</taxon>
        <taxon>Mycobacteriales</taxon>
        <taxon>Nocardiaceae</taxon>
        <taxon>Rhodococcus</taxon>
    </lineage>
</organism>
<feature type="region of interest" description="Disordered" evidence="1">
    <location>
        <begin position="1"/>
        <end position="127"/>
    </location>
</feature>
<feature type="compositionally biased region" description="Low complexity" evidence="1">
    <location>
        <begin position="25"/>
        <end position="37"/>
    </location>
</feature>
<dbReference type="AlphaFoldDB" id="A0A076F5Y7"/>
<reference evidence="2 3" key="1">
    <citation type="submission" date="2014-07" db="EMBL/GenBank/DDBJ databases">
        <title>Genome Sequence of Rhodococcus opacus Strain R7, a Biodegrader of Mono- and Polycyclic Aromatic Hydrocarbons.</title>
        <authorList>
            <person name="Di Gennaro P."/>
            <person name="Zampolli J."/>
            <person name="Presti I."/>
            <person name="Cappelletti M."/>
            <person name="D'Ursi P."/>
            <person name="Orro A."/>
            <person name="Mezzelani A."/>
            <person name="Milanesi L."/>
        </authorList>
    </citation>
    <scope>NUCLEOTIDE SEQUENCE [LARGE SCALE GENOMIC DNA]</scope>
    <source>
        <strain evidence="2 3">R7</strain>
        <plasmid evidence="2">pPDG3</plasmid>
    </source>
</reference>
<accession>A0A076F5Y7</accession>
<proteinExistence type="predicted"/>
<geneLocation type="plasmid" evidence="2 3">
    <name>pPDG3</name>
</geneLocation>
<evidence type="ECO:0000313" key="2">
    <source>
        <dbReference type="EMBL" id="AII11069.1"/>
    </source>
</evidence>
<protein>
    <submittedName>
        <fullName evidence="2">Uncharacterized protein</fullName>
    </submittedName>
</protein>
<feature type="compositionally biased region" description="Pro residues" evidence="1">
    <location>
        <begin position="92"/>
        <end position="102"/>
    </location>
</feature>
<sequence>MTETSTPRRKSLASAFAPKGNRAEGLAGLLPTAGGPTQPRRSTPVTEVEPAAEESRPVEKAPAAQEPPQALAESLAPTTTVPVPVRSEPVSKPEPTPPPAPTPAEKQAPIYEPGPDPTPVTDDDVEPSTEIGKVTVTAYLDRATRDALQSRAAERRCDHADVVIEAFDSVGIAGLRSLFQPVAGRSAAGIPVHQEPFAVKGPVETWFRFTMAQRDWLDAQVKVVGSKSRSRLLAGVLSLHLRTVSR</sequence>
<evidence type="ECO:0000256" key="1">
    <source>
        <dbReference type="SAM" id="MobiDB-lite"/>
    </source>
</evidence>
<name>A0A076F5Y7_RHOOP</name>